<dbReference type="PROSITE" id="PS50181">
    <property type="entry name" value="FBOX"/>
    <property type="match status" value="1"/>
</dbReference>
<evidence type="ECO:0000313" key="3">
    <source>
        <dbReference type="Proteomes" id="UP001497457"/>
    </source>
</evidence>
<evidence type="ECO:0000259" key="1">
    <source>
        <dbReference type="PROSITE" id="PS50181"/>
    </source>
</evidence>
<dbReference type="Proteomes" id="UP001497457">
    <property type="component" value="Chromosome 17b"/>
</dbReference>
<protein>
    <recommendedName>
        <fullName evidence="1">F-box domain-containing protein</fullName>
    </recommendedName>
</protein>
<dbReference type="SUPFAM" id="SSF52047">
    <property type="entry name" value="RNI-like"/>
    <property type="match status" value="1"/>
</dbReference>
<dbReference type="InterPro" id="IPR055411">
    <property type="entry name" value="LRR_FXL15/At3g58940/PEG3-like"/>
</dbReference>
<dbReference type="PANTHER" id="PTHR32141">
    <property type="match status" value="1"/>
</dbReference>
<dbReference type="InterPro" id="IPR036047">
    <property type="entry name" value="F-box-like_dom_sf"/>
</dbReference>
<dbReference type="PANTHER" id="PTHR32141:SF153">
    <property type="entry name" value="OS06G0685200 PROTEIN"/>
    <property type="match status" value="1"/>
</dbReference>
<proteinExistence type="predicted"/>
<evidence type="ECO:0000313" key="2">
    <source>
        <dbReference type="EMBL" id="CAL4948915.1"/>
    </source>
</evidence>
<reference evidence="2" key="1">
    <citation type="submission" date="2024-10" db="EMBL/GenBank/DDBJ databases">
        <authorList>
            <person name="Ryan C."/>
        </authorList>
    </citation>
    <scope>NUCLEOTIDE SEQUENCE [LARGE SCALE GENOMIC DNA]</scope>
</reference>
<dbReference type="SUPFAM" id="SSF81383">
    <property type="entry name" value="F-box domain"/>
    <property type="match status" value="1"/>
</dbReference>
<dbReference type="InterPro" id="IPR001810">
    <property type="entry name" value="F-box_dom"/>
</dbReference>
<dbReference type="Pfam" id="PF24758">
    <property type="entry name" value="LRR_At5g56370"/>
    <property type="match status" value="1"/>
</dbReference>
<feature type="domain" description="F-box" evidence="1">
    <location>
        <begin position="38"/>
        <end position="85"/>
    </location>
</feature>
<organism evidence="2 3">
    <name type="scientific">Urochloa decumbens</name>
    <dbReference type="NCBI Taxonomy" id="240449"/>
    <lineage>
        <taxon>Eukaryota</taxon>
        <taxon>Viridiplantae</taxon>
        <taxon>Streptophyta</taxon>
        <taxon>Embryophyta</taxon>
        <taxon>Tracheophyta</taxon>
        <taxon>Spermatophyta</taxon>
        <taxon>Magnoliopsida</taxon>
        <taxon>Liliopsida</taxon>
        <taxon>Poales</taxon>
        <taxon>Poaceae</taxon>
        <taxon>PACMAD clade</taxon>
        <taxon>Panicoideae</taxon>
        <taxon>Panicodae</taxon>
        <taxon>Paniceae</taxon>
        <taxon>Melinidinae</taxon>
        <taxon>Urochloa</taxon>
    </lineage>
</organism>
<gene>
    <name evidence="2" type="ORF">URODEC1_LOCUS37675</name>
</gene>
<dbReference type="AlphaFoldDB" id="A0ABC8YS54"/>
<accession>A0ABC8YS54</accession>
<dbReference type="InterPro" id="IPR055302">
    <property type="entry name" value="F-box_dom-containing"/>
</dbReference>
<sequence length="493" mass="55310">MAELRDSLSWYPPAAAAAAVAAPSLSSAAAEAPPADGVDRISALPDDILRDVVSRLPVRDAVRTAALAPHWRSLWRSAPISLRDADLLPASDADLPFDCDRARAAVGRILADHPGPFRKVQLTCCVSWSRYQEIEEWARLLAAKDVQDLILLVLDGEDSAPPSMRCPLPDDILRCPSLHRLFLGFWMFPDIAAAVRRGTNVAFPFLKELVTCHGKMRDQDLELMLACSPELRMLALISSRMPLYIRLRGPNLLCMILMMSLADELAVVDAPRLERLILWRTIGSDDFPMVVKIDRTPALRVLGYLMPMVHQLQIGNIVIDAETKASPSSIVPSVKILALNVNFGNYRDINMLVSFLRCFPNVETLHIESSTVGETTVIDRVKFWQKIHPIECLKSHVKKIAIHEFRGDQSEFEFLEFIGMCAENLQLLLLMLTKEKSGSTDELDELYLQLETLFARPWLWAAEDIKLVLRGCKRENRVSFPAAYDLSVDDPFM</sequence>
<name>A0ABC8YS54_9POAL</name>
<dbReference type="Pfam" id="PF00646">
    <property type="entry name" value="F-box"/>
    <property type="match status" value="1"/>
</dbReference>
<dbReference type="InterPro" id="IPR006566">
    <property type="entry name" value="FBD"/>
</dbReference>
<keyword evidence="3" id="KW-1185">Reference proteome</keyword>
<dbReference type="EMBL" id="OZ075127">
    <property type="protein sequence ID" value="CAL4948915.1"/>
    <property type="molecule type" value="Genomic_DNA"/>
</dbReference>
<dbReference type="Pfam" id="PF08387">
    <property type="entry name" value="FBD"/>
    <property type="match status" value="1"/>
</dbReference>